<sequence length="164" mass="18065">MEIYYTSLTNGTARYYLGSTTAGLAFVGTPNAELTEIYQFYPTATLIQDESANLPAKQQLAEYLQGTRRQFDLSLDMENGTDLQRSVWQALLKIPRGTTLSYSELAQQINRSGAVRAVATAVARNPLLIVVPCHRVTLKSGQLGQYRGGSPMKHHLLKLEGACL</sequence>
<evidence type="ECO:0000256" key="1">
    <source>
        <dbReference type="ARBA" id="ARBA00001286"/>
    </source>
</evidence>
<dbReference type="EMBL" id="JAWJAV010000002">
    <property type="protein sequence ID" value="MDV2620841.1"/>
    <property type="molecule type" value="Genomic_DNA"/>
</dbReference>
<keyword evidence="4 10" id="KW-0489">Methyltransferase</keyword>
<evidence type="ECO:0000256" key="7">
    <source>
        <dbReference type="ARBA" id="ARBA00023204"/>
    </source>
</evidence>
<dbReference type="CDD" id="cd06445">
    <property type="entry name" value="ATase"/>
    <property type="match status" value="1"/>
</dbReference>
<dbReference type="Gene3D" id="3.30.160.70">
    <property type="entry name" value="Methylated DNA-protein cysteine methyltransferase domain"/>
    <property type="match status" value="1"/>
</dbReference>
<evidence type="ECO:0000313" key="11">
    <source>
        <dbReference type="Proteomes" id="UP001280897"/>
    </source>
</evidence>
<dbReference type="AlphaFoldDB" id="A0AAW8YH25"/>
<comment type="similarity">
    <text evidence="2">Belongs to the MGMT family.</text>
</comment>
<dbReference type="InterPro" id="IPR036631">
    <property type="entry name" value="MGMT_N_sf"/>
</dbReference>
<organism evidence="10 11">
    <name type="scientific">Pediococcus acidilactici</name>
    <dbReference type="NCBI Taxonomy" id="1254"/>
    <lineage>
        <taxon>Bacteria</taxon>
        <taxon>Bacillati</taxon>
        <taxon>Bacillota</taxon>
        <taxon>Bacilli</taxon>
        <taxon>Lactobacillales</taxon>
        <taxon>Lactobacillaceae</taxon>
        <taxon>Pediococcus</taxon>
        <taxon>Pediococcus acidilactici group</taxon>
    </lineage>
</organism>
<keyword evidence="7" id="KW-0234">DNA repair</keyword>
<dbReference type="RefSeq" id="WP_317071998.1">
    <property type="nucleotide sequence ID" value="NZ_JAWJAV010000002.1"/>
</dbReference>
<comment type="caution">
    <text evidence="10">The sequence shown here is derived from an EMBL/GenBank/DDBJ whole genome shotgun (WGS) entry which is preliminary data.</text>
</comment>
<dbReference type="SUPFAM" id="SSF53155">
    <property type="entry name" value="Methylated DNA-protein cysteine methyltransferase domain"/>
    <property type="match status" value="1"/>
</dbReference>
<dbReference type="InterPro" id="IPR036388">
    <property type="entry name" value="WH-like_DNA-bd_sf"/>
</dbReference>
<dbReference type="InterPro" id="IPR036217">
    <property type="entry name" value="MethylDNA_cys_MeTrfase_DNAb"/>
</dbReference>
<evidence type="ECO:0000256" key="2">
    <source>
        <dbReference type="ARBA" id="ARBA00008711"/>
    </source>
</evidence>
<dbReference type="Pfam" id="PF01035">
    <property type="entry name" value="DNA_binding_1"/>
    <property type="match status" value="1"/>
</dbReference>
<comment type="catalytic activity">
    <reaction evidence="1">
        <text>a 4-O-methyl-thymidine in DNA + L-cysteinyl-[protein] = a thymidine in DNA + S-methyl-L-cysteinyl-[protein]</text>
        <dbReference type="Rhea" id="RHEA:53428"/>
        <dbReference type="Rhea" id="RHEA-COMP:10131"/>
        <dbReference type="Rhea" id="RHEA-COMP:10132"/>
        <dbReference type="Rhea" id="RHEA-COMP:13555"/>
        <dbReference type="Rhea" id="RHEA-COMP:13556"/>
        <dbReference type="ChEBI" id="CHEBI:29950"/>
        <dbReference type="ChEBI" id="CHEBI:82612"/>
        <dbReference type="ChEBI" id="CHEBI:137386"/>
        <dbReference type="ChEBI" id="CHEBI:137387"/>
        <dbReference type="EC" id="2.1.1.63"/>
    </reaction>
</comment>
<dbReference type="GO" id="GO:0003908">
    <property type="term" value="F:methylated-DNA-[protein]-cysteine S-methyltransferase activity"/>
    <property type="evidence" value="ECO:0007669"/>
    <property type="project" value="UniProtKB-EC"/>
</dbReference>
<evidence type="ECO:0000256" key="5">
    <source>
        <dbReference type="ARBA" id="ARBA00022679"/>
    </source>
</evidence>
<evidence type="ECO:0000256" key="3">
    <source>
        <dbReference type="ARBA" id="ARBA00011918"/>
    </source>
</evidence>
<dbReference type="GO" id="GO:0032259">
    <property type="term" value="P:methylation"/>
    <property type="evidence" value="ECO:0007669"/>
    <property type="project" value="UniProtKB-KW"/>
</dbReference>
<evidence type="ECO:0000256" key="6">
    <source>
        <dbReference type="ARBA" id="ARBA00022763"/>
    </source>
</evidence>
<accession>A0AAW8YH25</accession>
<keyword evidence="6" id="KW-0227">DNA damage</keyword>
<dbReference type="GO" id="GO:0006281">
    <property type="term" value="P:DNA repair"/>
    <property type="evidence" value="ECO:0007669"/>
    <property type="project" value="UniProtKB-KW"/>
</dbReference>
<reference evidence="10" key="1">
    <citation type="journal article" date="2023" name="PeerJ">
        <title>Selection and evaluation of lactic acid bacteria from chicken feces in Thailand as potential probiotics.</title>
        <authorList>
            <person name="Khurajog B."/>
            <person name="Disastra Y."/>
            <person name="Lawwyne L.D."/>
            <person name="Sirichokchatchawan W."/>
            <person name="Niyomtham W."/>
            <person name="Yindee J."/>
            <person name="Hampson D.J."/>
            <person name="Prapasarakul N."/>
        </authorList>
    </citation>
    <scope>NUCLEOTIDE SEQUENCE</scope>
    <source>
        <strain evidence="10">BF9</strain>
    </source>
</reference>
<evidence type="ECO:0000256" key="4">
    <source>
        <dbReference type="ARBA" id="ARBA00022603"/>
    </source>
</evidence>
<evidence type="ECO:0000259" key="9">
    <source>
        <dbReference type="Pfam" id="PF01035"/>
    </source>
</evidence>
<proteinExistence type="inferred from homology"/>
<dbReference type="Gene3D" id="1.10.10.10">
    <property type="entry name" value="Winged helix-like DNA-binding domain superfamily/Winged helix DNA-binding domain"/>
    <property type="match status" value="1"/>
</dbReference>
<feature type="domain" description="Methylated-DNA-[protein]-cysteine S-methyltransferase DNA binding" evidence="9">
    <location>
        <begin position="83"/>
        <end position="162"/>
    </location>
</feature>
<comment type="catalytic activity">
    <reaction evidence="8">
        <text>a 6-O-methyl-2'-deoxyguanosine in DNA + L-cysteinyl-[protein] = S-methyl-L-cysteinyl-[protein] + a 2'-deoxyguanosine in DNA</text>
        <dbReference type="Rhea" id="RHEA:24000"/>
        <dbReference type="Rhea" id="RHEA-COMP:10131"/>
        <dbReference type="Rhea" id="RHEA-COMP:10132"/>
        <dbReference type="Rhea" id="RHEA-COMP:11367"/>
        <dbReference type="Rhea" id="RHEA-COMP:11368"/>
        <dbReference type="ChEBI" id="CHEBI:29950"/>
        <dbReference type="ChEBI" id="CHEBI:82612"/>
        <dbReference type="ChEBI" id="CHEBI:85445"/>
        <dbReference type="ChEBI" id="CHEBI:85448"/>
        <dbReference type="EC" id="2.1.1.63"/>
    </reaction>
</comment>
<dbReference type="InterPro" id="IPR014048">
    <property type="entry name" value="MethylDNA_cys_MeTrfase_DNA-bd"/>
</dbReference>
<gene>
    <name evidence="10" type="ORF">R0G89_03735</name>
</gene>
<dbReference type="PANTHER" id="PTHR10815">
    <property type="entry name" value="METHYLATED-DNA--PROTEIN-CYSTEINE METHYLTRANSFERASE"/>
    <property type="match status" value="1"/>
</dbReference>
<dbReference type="FunFam" id="1.10.10.10:FF:000214">
    <property type="entry name" value="Methylated-DNA--protein-cysteine methyltransferase"/>
    <property type="match status" value="1"/>
</dbReference>
<protein>
    <recommendedName>
        <fullName evidence="3">methylated-DNA--[protein]-cysteine S-methyltransferase</fullName>
        <ecNumber evidence="3">2.1.1.63</ecNumber>
    </recommendedName>
</protein>
<evidence type="ECO:0000256" key="8">
    <source>
        <dbReference type="ARBA" id="ARBA00049348"/>
    </source>
</evidence>
<dbReference type="PANTHER" id="PTHR10815:SF12">
    <property type="entry name" value="METHYLATED-DNA--PROTEIN-CYSTEINE METHYLTRANSFERASE, INDUCIBLE"/>
    <property type="match status" value="1"/>
</dbReference>
<dbReference type="SUPFAM" id="SSF46767">
    <property type="entry name" value="Methylated DNA-protein cysteine methyltransferase, C-terminal domain"/>
    <property type="match status" value="1"/>
</dbReference>
<evidence type="ECO:0000313" key="10">
    <source>
        <dbReference type="EMBL" id="MDV2620841.1"/>
    </source>
</evidence>
<name>A0AAW8YH25_PEDAC</name>
<dbReference type="Proteomes" id="UP001280897">
    <property type="component" value="Unassembled WGS sequence"/>
</dbReference>
<reference evidence="10" key="2">
    <citation type="submission" date="2023-10" db="EMBL/GenBank/DDBJ databases">
        <authorList>
            <person name="Khurajog B."/>
        </authorList>
    </citation>
    <scope>NUCLEOTIDE SEQUENCE</scope>
    <source>
        <strain evidence="10">BF9</strain>
    </source>
</reference>
<dbReference type="EC" id="2.1.1.63" evidence="3"/>
<dbReference type="NCBIfam" id="TIGR00589">
    <property type="entry name" value="ogt"/>
    <property type="match status" value="1"/>
</dbReference>
<keyword evidence="5 10" id="KW-0808">Transferase</keyword>